<dbReference type="GO" id="GO:0020037">
    <property type="term" value="F:heme binding"/>
    <property type="evidence" value="ECO:0007669"/>
    <property type="project" value="InterPro"/>
</dbReference>
<dbReference type="GO" id="GO:0004497">
    <property type="term" value="F:monooxygenase activity"/>
    <property type="evidence" value="ECO:0007669"/>
    <property type="project" value="InterPro"/>
</dbReference>
<evidence type="ECO:0000313" key="3">
    <source>
        <dbReference type="Proteomes" id="UP000619260"/>
    </source>
</evidence>
<dbReference type="PANTHER" id="PTHR24305:SF166">
    <property type="entry name" value="CYTOCHROME P450 12A4, MITOCHONDRIAL-RELATED"/>
    <property type="match status" value="1"/>
</dbReference>
<comment type="similarity">
    <text evidence="1">Belongs to the cytochrome P450 family.</text>
</comment>
<dbReference type="Proteomes" id="UP000619260">
    <property type="component" value="Unassembled WGS sequence"/>
</dbReference>
<evidence type="ECO:0000256" key="1">
    <source>
        <dbReference type="ARBA" id="ARBA00010617"/>
    </source>
</evidence>
<dbReference type="InterPro" id="IPR050121">
    <property type="entry name" value="Cytochrome_P450_monoxygenase"/>
</dbReference>
<proteinExistence type="inferred from homology"/>
<organism evidence="2 3">
    <name type="scientific">Virgisporangium aliadipatigenens</name>
    <dbReference type="NCBI Taxonomy" id="741659"/>
    <lineage>
        <taxon>Bacteria</taxon>
        <taxon>Bacillati</taxon>
        <taxon>Actinomycetota</taxon>
        <taxon>Actinomycetes</taxon>
        <taxon>Micromonosporales</taxon>
        <taxon>Micromonosporaceae</taxon>
        <taxon>Virgisporangium</taxon>
    </lineage>
</organism>
<dbReference type="Pfam" id="PF00067">
    <property type="entry name" value="p450"/>
    <property type="match status" value="1"/>
</dbReference>
<keyword evidence="3" id="KW-1185">Reference proteome</keyword>
<dbReference type="EMBL" id="BOPF01000045">
    <property type="protein sequence ID" value="GIJ51189.1"/>
    <property type="molecule type" value="Genomic_DNA"/>
</dbReference>
<sequence>MTDVQVASTPKHASIADTARVAATVLAPVIARGVIVRRPRLTGLLARTGADRRAMRTLRRIRERYGPGPVRLRIPARPLTLVLDADEARRVLEQAPAPFSPANREKIGALAHFQPEGVLISRGRARDARRAFNERALDTSAPVHHLAGPILASVSELGGALRERDPLVWRGFAREWWRAVRTITLGPAARDDTWVTDSLRTLRRAGNWSYFHPTRRDLRERFLQRVRDYITLGHPDSLAGTAARADVATAPEHQIAHWLFAWDAAGMAVFRTLALLATHPAALARARADQRPLLPYLRACVLESLRLWPTTPLILRDTTADLWWGDEIVPEHTPVLIHAAFLHRDPTALDYADTFAPDVWLDGRAERHGGIVPFSGGPARCPAENLVLLTTSHLLAELITGDPRLTGGRLDPERPMPALLSPFGLRFSR</sequence>
<reference evidence="2" key="1">
    <citation type="submission" date="2021-01" db="EMBL/GenBank/DDBJ databases">
        <title>Whole genome shotgun sequence of Virgisporangium aliadipatigenens NBRC 105644.</title>
        <authorList>
            <person name="Komaki H."/>
            <person name="Tamura T."/>
        </authorList>
    </citation>
    <scope>NUCLEOTIDE SEQUENCE</scope>
    <source>
        <strain evidence="2">NBRC 105644</strain>
    </source>
</reference>
<dbReference type="PANTHER" id="PTHR24305">
    <property type="entry name" value="CYTOCHROME P450"/>
    <property type="match status" value="1"/>
</dbReference>
<accession>A0A8J4DUV2</accession>
<dbReference type="AlphaFoldDB" id="A0A8J4DUV2"/>
<protein>
    <submittedName>
        <fullName evidence="2">Cytochrome P450</fullName>
    </submittedName>
</protein>
<dbReference type="Gene3D" id="1.10.630.10">
    <property type="entry name" value="Cytochrome P450"/>
    <property type="match status" value="1"/>
</dbReference>
<gene>
    <name evidence="2" type="ORF">Val02_80750</name>
</gene>
<dbReference type="InterPro" id="IPR036396">
    <property type="entry name" value="Cyt_P450_sf"/>
</dbReference>
<dbReference type="SUPFAM" id="SSF48264">
    <property type="entry name" value="Cytochrome P450"/>
    <property type="match status" value="1"/>
</dbReference>
<name>A0A8J4DUV2_9ACTN</name>
<evidence type="ECO:0000313" key="2">
    <source>
        <dbReference type="EMBL" id="GIJ51189.1"/>
    </source>
</evidence>
<dbReference type="GO" id="GO:0005506">
    <property type="term" value="F:iron ion binding"/>
    <property type="evidence" value="ECO:0007669"/>
    <property type="project" value="InterPro"/>
</dbReference>
<dbReference type="RefSeq" id="WP_203904602.1">
    <property type="nucleotide sequence ID" value="NZ_BOPF01000045.1"/>
</dbReference>
<dbReference type="GO" id="GO:0016705">
    <property type="term" value="F:oxidoreductase activity, acting on paired donors, with incorporation or reduction of molecular oxygen"/>
    <property type="evidence" value="ECO:0007669"/>
    <property type="project" value="InterPro"/>
</dbReference>
<comment type="caution">
    <text evidence="2">The sequence shown here is derived from an EMBL/GenBank/DDBJ whole genome shotgun (WGS) entry which is preliminary data.</text>
</comment>
<dbReference type="InterPro" id="IPR001128">
    <property type="entry name" value="Cyt_P450"/>
</dbReference>